<keyword evidence="1" id="KW-0732">Signal</keyword>
<keyword evidence="3" id="KW-1185">Reference proteome</keyword>
<dbReference type="Proteomes" id="UP000007394">
    <property type="component" value="Chromosome"/>
</dbReference>
<reference evidence="2 3" key="1">
    <citation type="journal article" date="2012" name="Front. Microbiol.">
        <title>Complete genome of Ignavibacterium album, a metabolically versatile, flagellated, facultative anaerobe from the phylum Chlorobi.</title>
        <authorList>
            <person name="Liu Z."/>
            <person name="Frigaard N.-U."/>
            <person name="Vogl K."/>
            <person name="Iino T."/>
            <person name="Ohkuma M."/>
            <person name="Overmann J."/>
            <person name="Bryant D.A."/>
        </authorList>
    </citation>
    <scope>NUCLEOTIDE SEQUENCE [LARGE SCALE GENOMIC DNA]</scope>
    <source>
        <strain evidence="3">DSM 19864 / JCM 16511 / NBRC 101810 / Mat9-16</strain>
    </source>
</reference>
<dbReference type="RefSeq" id="WP_014560672.1">
    <property type="nucleotide sequence ID" value="NC_017464.1"/>
</dbReference>
<evidence type="ECO:0000256" key="1">
    <source>
        <dbReference type="SAM" id="SignalP"/>
    </source>
</evidence>
<evidence type="ECO:0000313" key="3">
    <source>
        <dbReference type="Proteomes" id="UP000007394"/>
    </source>
</evidence>
<name>I0AKL4_IGNAJ</name>
<sequence>MKNVLLIIVIIISVVFSSSSFATNSPVKKSNVNREVIIKNLMAGIRSDNYGLKTSSAFLLGEFKADEAVIELLSMLHKVCRC</sequence>
<protein>
    <recommendedName>
        <fullName evidence="4">HEAT repeat protein</fullName>
    </recommendedName>
</protein>
<feature type="signal peptide" evidence="1">
    <location>
        <begin position="1"/>
        <end position="22"/>
    </location>
</feature>
<dbReference type="AlphaFoldDB" id="I0AKL4"/>
<feature type="chain" id="PRO_5003624506" description="HEAT repeat protein" evidence="1">
    <location>
        <begin position="23"/>
        <end position="82"/>
    </location>
</feature>
<gene>
    <name evidence="2" type="ordered locus">IALB_1814</name>
</gene>
<dbReference type="STRING" id="945713.IALB_1814"/>
<organism evidence="2 3">
    <name type="scientific">Ignavibacterium album (strain DSM 19864 / JCM 16511 / NBRC 101810 / Mat9-16)</name>
    <dbReference type="NCBI Taxonomy" id="945713"/>
    <lineage>
        <taxon>Bacteria</taxon>
        <taxon>Pseudomonadati</taxon>
        <taxon>Ignavibacteriota</taxon>
        <taxon>Ignavibacteria</taxon>
        <taxon>Ignavibacteriales</taxon>
        <taxon>Ignavibacteriaceae</taxon>
        <taxon>Ignavibacterium</taxon>
    </lineage>
</organism>
<proteinExistence type="predicted"/>
<evidence type="ECO:0008006" key="4">
    <source>
        <dbReference type="Google" id="ProtNLM"/>
    </source>
</evidence>
<dbReference type="KEGG" id="ial:IALB_1814"/>
<dbReference type="EMBL" id="CP003418">
    <property type="protein sequence ID" value="AFH49521.1"/>
    <property type="molecule type" value="Genomic_DNA"/>
</dbReference>
<evidence type="ECO:0000313" key="2">
    <source>
        <dbReference type="EMBL" id="AFH49521.1"/>
    </source>
</evidence>
<dbReference type="HOGENOM" id="CLU_2553694_0_0_10"/>
<accession>I0AKL4</accession>